<evidence type="ECO:0000313" key="9">
    <source>
        <dbReference type="EMBL" id="GJJ72349.1"/>
    </source>
</evidence>
<evidence type="ECO:0000256" key="4">
    <source>
        <dbReference type="ARBA" id="ARBA00022980"/>
    </source>
</evidence>
<evidence type="ECO:0000256" key="2">
    <source>
        <dbReference type="ARBA" id="ARBA00009863"/>
    </source>
</evidence>
<dbReference type="EMBL" id="BQFW01000006">
    <property type="protein sequence ID" value="GJJ72349.1"/>
    <property type="molecule type" value="Genomic_DNA"/>
</dbReference>
<comment type="caution">
    <text evidence="9">The sequence shown here is derived from an EMBL/GenBank/DDBJ whole genome shotgun (WGS) entry which is preliminary data.</text>
</comment>
<dbReference type="PANTHER" id="PTHR12810:SF0">
    <property type="entry name" value="SMALL RIBOSOMAL SUBUNIT PROTEIN MS29"/>
    <property type="match status" value="1"/>
</dbReference>
<dbReference type="InterPro" id="IPR019368">
    <property type="entry name" value="Ribosomal_mS29"/>
</dbReference>
<keyword evidence="5" id="KW-0496">Mitochondrion</keyword>
<dbReference type="GO" id="GO:0003735">
    <property type="term" value="F:structural constituent of ribosome"/>
    <property type="evidence" value="ECO:0007669"/>
    <property type="project" value="TreeGrafter"/>
</dbReference>
<keyword evidence="6" id="KW-0687">Ribonucleoprotein</keyword>
<dbReference type="SUPFAM" id="SSF52540">
    <property type="entry name" value="P-loop containing nucleoside triphosphate hydrolases"/>
    <property type="match status" value="1"/>
</dbReference>
<dbReference type="InterPro" id="IPR027417">
    <property type="entry name" value="P-loop_NTPase"/>
</dbReference>
<dbReference type="PANTHER" id="PTHR12810">
    <property type="entry name" value="MITOCHONDRIAL 28S RIBOSOMAL PROTEIN S29"/>
    <property type="match status" value="1"/>
</dbReference>
<name>A0A9P3H943_9FUNG</name>
<protein>
    <recommendedName>
        <fullName evidence="7">Small ribosomal subunit protein mS29</fullName>
    </recommendedName>
</protein>
<dbReference type="Pfam" id="PF10236">
    <property type="entry name" value="DAP3"/>
    <property type="match status" value="1"/>
</dbReference>
<dbReference type="Gene3D" id="3.40.50.300">
    <property type="entry name" value="P-loop containing nucleotide triphosphate hydrolases"/>
    <property type="match status" value="1"/>
</dbReference>
<evidence type="ECO:0000256" key="8">
    <source>
        <dbReference type="SAM" id="MobiDB-lite"/>
    </source>
</evidence>
<feature type="region of interest" description="Disordered" evidence="8">
    <location>
        <begin position="51"/>
        <end position="81"/>
    </location>
</feature>
<evidence type="ECO:0000256" key="5">
    <source>
        <dbReference type="ARBA" id="ARBA00023128"/>
    </source>
</evidence>
<evidence type="ECO:0000256" key="6">
    <source>
        <dbReference type="ARBA" id="ARBA00023274"/>
    </source>
</evidence>
<evidence type="ECO:0000256" key="1">
    <source>
        <dbReference type="ARBA" id="ARBA00004173"/>
    </source>
</evidence>
<sequence>MASRMFNTPLTRTAPQTLAARARTLLPTQYANYVTASAVVMAGGKAKKASAKVKQQSNSFRKKKVEEEDKGEGGSGGAARLNEKYYKAPTPVKVEEFLPSTATKEHVGQVLGLSSGVTSALSQIAYPTLLSEQFDLIKPAALVVREKTVDLLEKIDASMKTPSADNRIVLTGESGAGKSAMLLQTVSHCLNAGWVVIYIPKASKWMNSSFAYNKVPNTTNFVQPLLASTFAGQINSANKDVLSKIVTSEDITVGSHQIEKGTPLTQLLETGVKYQVAAQDVIEAFMKELNAQKEIPTLIAIDEVNTFFRPTEYLSQDAKPLDPEQLKLPKLFLNYISGKNSLNHGAVLSATSDSLLAQKSEVLEVALGVKSVSPYKSFSQTIAPWTQGLTRFEVPNYTTEEAKGIFDYYKKANVFFDAASESLFMSKFITSNGNPRKFFTSCAKGI</sequence>
<dbReference type="AlphaFoldDB" id="A0A9P3H943"/>
<gene>
    <name evidence="9" type="ORF">EMPS_04706</name>
</gene>
<comment type="similarity">
    <text evidence="2">Belongs to the mitochondrion-specific ribosomal protein mS29 family.</text>
</comment>
<dbReference type="OrthoDB" id="274828at2759"/>
<evidence type="ECO:0000256" key="3">
    <source>
        <dbReference type="ARBA" id="ARBA00022946"/>
    </source>
</evidence>
<accession>A0A9P3H943</accession>
<dbReference type="Proteomes" id="UP000827284">
    <property type="component" value="Unassembled WGS sequence"/>
</dbReference>
<reference evidence="9" key="1">
    <citation type="submission" date="2021-11" db="EMBL/GenBank/DDBJ databases">
        <authorList>
            <person name="Herlambang A."/>
            <person name="Guo Y."/>
            <person name="Takashima Y."/>
            <person name="Nishizawa T."/>
        </authorList>
    </citation>
    <scope>NUCLEOTIDE SEQUENCE</scope>
    <source>
        <strain evidence="9">E1425</strain>
    </source>
</reference>
<evidence type="ECO:0000313" key="10">
    <source>
        <dbReference type="Proteomes" id="UP000827284"/>
    </source>
</evidence>
<keyword evidence="10" id="KW-1185">Reference proteome</keyword>
<keyword evidence="3" id="KW-0809">Transit peptide</keyword>
<dbReference type="GO" id="GO:0005763">
    <property type="term" value="C:mitochondrial small ribosomal subunit"/>
    <property type="evidence" value="ECO:0007669"/>
    <property type="project" value="TreeGrafter"/>
</dbReference>
<comment type="subcellular location">
    <subcellularLocation>
        <location evidence="1">Mitochondrion</location>
    </subcellularLocation>
</comment>
<keyword evidence="4 9" id="KW-0689">Ribosomal protein</keyword>
<evidence type="ECO:0000256" key="7">
    <source>
        <dbReference type="ARBA" id="ARBA00035140"/>
    </source>
</evidence>
<proteinExistence type="inferred from homology"/>
<reference evidence="9" key="2">
    <citation type="journal article" date="2022" name="Microbiol. Resour. Announc.">
        <title>Whole-Genome Sequence of Entomortierella parvispora E1425, a Mucoromycotan Fungus Associated with Burkholderiaceae-Related Endosymbiotic Bacteria.</title>
        <authorList>
            <person name="Herlambang A."/>
            <person name="Guo Y."/>
            <person name="Takashima Y."/>
            <person name="Narisawa K."/>
            <person name="Ohta H."/>
            <person name="Nishizawa T."/>
        </authorList>
    </citation>
    <scope>NUCLEOTIDE SEQUENCE</scope>
    <source>
        <strain evidence="9">E1425</strain>
    </source>
</reference>
<organism evidence="9 10">
    <name type="scientific">Entomortierella parvispora</name>
    <dbReference type="NCBI Taxonomy" id="205924"/>
    <lineage>
        <taxon>Eukaryota</taxon>
        <taxon>Fungi</taxon>
        <taxon>Fungi incertae sedis</taxon>
        <taxon>Mucoromycota</taxon>
        <taxon>Mortierellomycotina</taxon>
        <taxon>Mortierellomycetes</taxon>
        <taxon>Mortierellales</taxon>
        <taxon>Mortierellaceae</taxon>
        <taxon>Entomortierella</taxon>
    </lineage>
</organism>